<dbReference type="EMBL" id="VUNB01000003">
    <property type="protein sequence ID" value="MST68693.1"/>
    <property type="molecule type" value="Genomic_DNA"/>
</dbReference>
<dbReference type="AlphaFoldDB" id="A0A6A8M7A5"/>
<protein>
    <submittedName>
        <fullName evidence="2">DUF1934 domain-containing protein</fullName>
    </submittedName>
</protein>
<feature type="compositionally biased region" description="Basic and acidic residues" evidence="1">
    <location>
        <begin position="1"/>
        <end position="10"/>
    </location>
</feature>
<feature type="region of interest" description="Disordered" evidence="1">
    <location>
        <begin position="1"/>
        <end position="44"/>
    </location>
</feature>
<comment type="caution">
    <text evidence="2">The sequence shown here is derived from an EMBL/GenBank/DDBJ whole genome shotgun (WGS) entry which is preliminary data.</text>
</comment>
<evidence type="ECO:0000256" key="1">
    <source>
        <dbReference type="SAM" id="MobiDB-lite"/>
    </source>
</evidence>
<accession>A0A6A8M7A5</accession>
<feature type="compositionally biased region" description="Acidic residues" evidence="1">
    <location>
        <begin position="13"/>
        <end position="24"/>
    </location>
</feature>
<proteinExistence type="predicted"/>
<evidence type="ECO:0000313" key="2">
    <source>
        <dbReference type="EMBL" id="MST68693.1"/>
    </source>
</evidence>
<sequence>MAEIAEEKNIPEMAEDTGIEDSLGEAEKLEKSESPEALEDSGHNGRVKKPVFIHLRSSQYSEKLEEKGEAFARTFDLEDSLDIDTEGFYYTVNGVRYLLYNESEELGLGNVRTLIRIRDKEVEIKRFSKEEPQDMDIRLEQGVRCITRYVLPIQSLTLDLELYTHKLGIDLTPEGTGTIEAEYTIKFDRFGNHRNKLKITVEPDEDRETGRS</sequence>
<dbReference type="Gene3D" id="2.40.128.20">
    <property type="match status" value="1"/>
</dbReference>
<dbReference type="InterPro" id="IPR012674">
    <property type="entry name" value="Calycin"/>
</dbReference>
<feature type="compositionally biased region" description="Basic and acidic residues" evidence="1">
    <location>
        <begin position="25"/>
        <end position="34"/>
    </location>
</feature>
<dbReference type="SUPFAM" id="SSF50814">
    <property type="entry name" value="Lipocalins"/>
    <property type="match status" value="1"/>
</dbReference>
<dbReference type="RefSeq" id="WP_154572172.1">
    <property type="nucleotide sequence ID" value="NZ_VUNB01000003.1"/>
</dbReference>
<reference evidence="2" key="1">
    <citation type="submission" date="2019-09" db="EMBL/GenBank/DDBJ databases">
        <title>In-depth cultivation of the pig gut microbiome towards novel bacterial diversity and tailored functional studies.</title>
        <authorList>
            <person name="Wylensek D."/>
            <person name="Hitch T.C.A."/>
            <person name="Clavel T."/>
        </authorList>
    </citation>
    <scope>NUCLEOTIDE SEQUENCE</scope>
    <source>
        <strain evidence="2">RF-744-FAT-WT-3</strain>
    </source>
</reference>
<dbReference type="InterPro" id="IPR015231">
    <property type="entry name" value="DUF1934"/>
</dbReference>
<dbReference type="Pfam" id="PF09148">
    <property type="entry name" value="DUF1934"/>
    <property type="match status" value="1"/>
</dbReference>
<gene>
    <name evidence="2" type="ORF">FYJ66_03695</name>
</gene>
<name>A0A6A8M7A5_9FIRM</name>
<organism evidence="2">
    <name type="scientific">Baileyella intestinalis</name>
    <dbReference type="NCBI Taxonomy" id="2606709"/>
    <lineage>
        <taxon>Bacteria</taxon>
        <taxon>Bacillati</taxon>
        <taxon>Bacillota</taxon>
        <taxon>Clostridia</taxon>
        <taxon>Peptostreptococcales</taxon>
        <taxon>Anaerovoracaceae</taxon>
        <taxon>Baileyella</taxon>
    </lineage>
</organism>